<evidence type="ECO:0000313" key="1">
    <source>
        <dbReference type="EMBL" id="MCM1987677.1"/>
    </source>
</evidence>
<accession>A0A9E4ZHC4</accession>
<evidence type="ECO:0000313" key="2">
    <source>
        <dbReference type="Proteomes" id="UP001056766"/>
    </source>
</evidence>
<dbReference type="Proteomes" id="UP001056766">
    <property type="component" value="Unassembled WGS sequence"/>
</dbReference>
<sequence>MYETEEIGMPDGLNISIEPSRYIAQPRNNYTSKITINTTPELTFRGAGTEYTLYLQANFEGESRTRGNDWIRVLVEGEETVPGASGFYQPHVTLHNDSITLETGQIEETYCTYHTGGLGIREISYNIYRITGKSNALPMPDEEKLPMPAGLSVNIEPSKFISKNFADYISHVTIKTSPDLPSGEYILNIEVLSNERITKDVSLTVNVI</sequence>
<name>A0A9E4ZHC4_9EURY</name>
<protein>
    <submittedName>
        <fullName evidence="1">Uncharacterized protein</fullName>
    </submittedName>
</protein>
<comment type="caution">
    <text evidence="1">The sequence shown here is derived from an EMBL/GenBank/DDBJ whole genome shotgun (WGS) entry which is preliminary data.</text>
</comment>
<keyword evidence="2" id="KW-1185">Reference proteome</keyword>
<gene>
    <name evidence="1" type="ORF">KDK67_11915</name>
</gene>
<reference evidence="1" key="2">
    <citation type="submission" date="2021-04" db="EMBL/GenBank/DDBJ databases">
        <authorList>
            <person name="Dong X."/>
        </authorList>
    </citation>
    <scope>NUCLEOTIDE SEQUENCE</scope>
    <source>
        <strain evidence="1">LLY</strain>
    </source>
</reference>
<proteinExistence type="predicted"/>
<reference evidence="1" key="1">
    <citation type="journal article" date="2021" name="mSystems">
        <title>Bacteria and Archaea Synergistically Convert Glycine Betaine to Biogenic Methane in the Formosa Cold Seep of the South China Sea.</title>
        <authorList>
            <person name="Li L."/>
            <person name="Zhang W."/>
            <person name="Zhang S."/>
            <person name="Song L."/>
            <person name="Sun Q."/>
            <person name="Zhang H."/>
            <person name="Xiang H."/>
            <person name="Dong X."/>
        </authorList>
    </citation>
    <scope>NUCLEOTIDE SEQUENCE</scope>
    <source>
        <strain evidence="1">LLY</strain>
    </source>
</reference>
<dbReference type="AlphaFoldDB" id="A0A9E4ZHC4"/>
<organism evidence="1 2">
    <name type="scientific">Methanococcoides seepicolus</name>
    <dbReference type="NCBI Taxonomy" id="2828780"/>
    <lineage>
        <taxon>Archaea</taxon>
        <taxon>Methanobacteriati</taxon>
        <taxon>Methanobacteriota</taxon>
        <taxon>Stenosarchaea group</taxon>
        <taxon>Methanomicrobia</taxon>
        <taxon>Methanosarcinales</taxon>
        <taxon>Methanosarcinaceae</taxon>
        <taxon>Methanococcoides</taxon>
    </lineage>
</organism>
<dbReference type="RefSeq" id="WP_250869020.1">
    <property type="nucleotide sequence ID" value="NZ_JAGSOI010000064.1"/>
</dbReference>
<dbReference type="EMBL" id="JAGSOI010000064">
    <property type="protein sequence ID" value="MCM1987677.1"/>
    <property type="molecule type" value="Genomic_DNA"/>
</dbReference>